<dbReference type="Pfam" id="PF00497">
    <property type="entry name" value="SBP_bac_3"/>
    <property type="match status" value="1"/>
</dbReference>
<sequence>MRIILLILFSLNSVCFAKADFTIFAKDNLPPINYVEKGVLKGFSIDIINEIQRRLGTNEPIHPVPWARGNKMVQLRKKTIMVTLTPSDDRKKVLYYLGPIAVTEVGFFSTEEFKGEVKGLKDLRNEKVAVRGGTHTERLLQKRNFTQLQPTGSITQNVQMVRSGRAKFLADTTVQTLGTVELYGLPPLRKVYVLEKTNLYIVFSKDTSQKILNEWKKALTDMKEDGTFIKIHKKWLKDAPPPMQVELLEA</sequence>
<keyword evidence="4" id="KW-1185">Reference proteome</keyword>
<evidence type="ECO:0000259" key="2">
    <source>
        <dbReference type="SMART" id="SM00062"/>
    </source>
</evidence>
<dbReference type="EMBL" id="CP093442">
    <property type="protein sequence ID" value="UOF02127.1"/>
    <property type="molecule type" value="Genomic_DNA"/>
</dbReference>
<protein>
    <submittedName>
        <fullName evidence="3">Transporter substrate-binding domain-containing protein</fullName>
    </submittedName>
</protein>
<evidence type="ECO:0000256" key="1">
    <source>
        <dbReference type="SAM" id="SignalP"/>
    </source>
</evidence>
<evidence type="ECO:0000313" key="4">
    <source>
        <dbReference type="Proteomes" id="UP000830116"/>
    </source>
</evidence>
<name>A0ABY4CB18_9BACT</name>
<dbReference type="SMART" id="SM00062">
    <property type="entry name" value="PBPb"/>
    <property type="match status" value="1"/>
</dbReference>
<evidence type="ECO:0000313" key="3">
    <source>
        <dbReference type="EMBL" id="UOF02127.1"/>
    </source>
</evidence>
<proteinExistence type="predicted"/>
<keyword evidence="1" id="KW-0732">Signal</keyword>
<reference evidence="3" key="1">
    <citation type="submission" date="2022-03" db="EMBL/GenBank/DDBJ databases">
        <title>Genome Identification and Characterization of new species Bdellovibrio reynosense LBG001 sp. nov. from a Mexico soil sample.</title>
        <authorList>
            <person name="Camilli A."/>
            <person name="Ajao Y."/>
            <person name="Guo X."/>
        </authorList>
    </citation>
    <scope>NUCLEOTIDE SEQUENCE</scope>
    <source>
        <strain evidence="3">LBG001</strain>
    </source>
</reference>
<dbReference type="SUPFAM" id="SSF53850">
    <property type="entry name" value="Periplasmic binding protein-like II"/>
    <property type="match status" value="1"/>
</dbReference>
<feature type="signal peptide" evidence="1">
    <location>
        <begin position="1"/>
        <end position="19"/>
    </location>
</feature>
<organism evidence="3 4">
    <name type="scientific">Bdellovibrio reynosensis</name>
    <dbReference type="NCBI Taxonomy" id="2835041"/>
    <lineage>
        <taxon>Bacteria</taxon>
        <taxon>Pseudomonadati</taxon>
        <taxon>Bdellovibrionota</taxon>
        <taxon>Bdellovibrionia</taxon>
        <taxon>Bdellovibrionales</taxon>
        <taxon>Pseudobdellovibrionaceae</taxon>
        <taxon>Bdellovibrio</taxon>
    </lineage>
</organism>
<gene>
    <name evidence="3" type="ORF">MNR06_04055</name>
</gene>
<dbReference type="InterPro" id="IPR001638">
    <property type="entry name" value="Solute-binding_3/MltF_N"/>
</dbReference>
<accession>A0ABY4CB18</accession>
<dbReference type="PANTHER" id="PTHR38834:SF3">
    <property type="entry name" value="SOLUTE-BINDING PROTEIN FAMILY 3_N-TERMINAL DOMAIN-CONTAINING PROTEIN"/>
    <property type="match status" value="1"/>
</dbReference>
<feature type="chain" id="PRO_5047547699" evidence="1">
    <location>
        <begin position="20"/>
        <end position="250"/>
    </location>
</feature>
<dbReference type="Proteomes" id="UP000830116">
    <property type="component" value="Chromosome"/>
</dbReference>
<dbReference type="Gene3D" id="3.40.190.10">
    <property type="entry name" value="Periplasmic binding protein-like II"/>
    <property type="match status" value="2"/>
</dbReference>
<dbReference type="RefSeq" id="WP_243538885.1">
    <property type="nucleotide sequence ID" value="NZ_CP093442.1"/>
</dbReference>
<feature type="domain" description="Solute-binding protein family 3/N-terminal" evidence="2">
    <location>
        <begin position="20"/>
        <end position="239"/>
    </location>
</feature>
<dbReference type="PANTHER" id="PTHR38834">
    <property type="entry name" value="PERIPLASMIC SUBSTRATE BINDING PROTEIN FAMILY 3"/>
    <property type="match status" value="1"/>
</dbReference>